<protein>
    <submittedName>
        <fullName evidence="1">Flagellar protein FlbD</fullName>
    </submittedName>
</protein>
<evidence type="ECO:0000313" key="2">
    <source>
        <dbReference type="Proteomes" id="UP000430670"/>
    </source>
</evidence>
<dbReference type="AlphaFoldDB" id="A0A6I3SCA7"/>
<dbReference type="PANTHER" id="PTHR39185:SF1">
    <property type="entry name" value="SWARMING MOTILITY PROTEIN SWRD"/>
    <property type="match status" value="1"/>
</dbReference>
<organism evidence="1 2">
    <name type="scientific">Heliobacterium mobile</name>
    <name type="common">Heliobacillus mobilis</name>
    <dbReference type="NCBI Taxonomy" id="28064"/>
    <lineage>
        <taxon>Bacteria</taxon>
        <taxon>Bacillati</taxon>
        <taxon>Bacillota</taxon>
        <taxon>Clostridia</taxon>
        <taxon>Eubacteriales</taxon>
        <taxon>Heliobacteriaceae</taxon>
        <taxon>Heliobacterium</taxon>
    </lineage>
</organism>
<keyword evidence="2" id="KW-1185">Reference proteome</keyword>
<name>A0A6I3SCA7_HELMO</name>
<evidence type="ECO:0000313" key="1">
    <source>
        <dbReference type="EMBL" id="MTV47803.1"/>
    </source>
</evidence>
<keyword evidence="1" id="KW-0966">Cell projection</keyword>
<accession>A0A6I3SCA7</accession>
<dbReference type="Proteomes" id="UP000430670">
    <property type="component" value="Unassembled WGS sequence"/>
</dbReference>
<reference evidence="1 2" key="1">
    <citation type="submission" date="2019-11" db="EMBL/GenBank/DDBJ databases">
        <title>Whole-genome sequence of a the green, strictly anaerobic photosynthetic bacterium Heliobacillus mobilis DSM 6151.</title>
        <authorList>
            <person name="Kyndt J.A."/>
            <person name="Meyer T.E."/>
        </authorList>
    </citation>
    <scope>NUCLEOTIDE SEQUENCE [LARGE SCALE GENOMIC DNA]</scope>
    <source>
        <strain evidence="1 2">DSM 6151</strain>
    </source>
</reference>
<keyword evidence="1" id="KW-0969">Cilium</keyword>
<comment type="caution">
    <text evidence="1">The sequence shown here is derived from an EMBL/GenBank/DDBJ whole genome shotgun (WGS) entry which is preliminary data.</text>
</comment>
<dbReference type="Pfam" id="PF06289">
    <property type="entry name" value="FlbD"/>
    <property type="match status" value="1"/>
</dbReference>
<gene>
    <name evidence="1" type="ORF">GJ688_02240</name>
</gene>
<sequence>MIKLSRLNQTELVVNAELIETIESTPDSVVTLTTGKKLVVLENTDEIIAKVIAYRLACSCRNKASEQL</sequence>
<keyword evidence="1" id="KW-0282">Flagellum</keyword>
<dbReference type="InterPro" id="IPR009384">
    <property type="entry name" value="SwrD-like"/>
</dbReference>
<dbReference type="EMBL" id="WNKU01000001">
    <property type="protein sequence ID" value="MTV47803.1"/>
    <property type="molecule type" value="Genomic_DNA"/>
</dbReference>
<dbReference type="PANTHER" id="PTHR39185">
    <property type="entry name" value="SWARMING MOTILITY PROTEIN SWRD"/>
    <property type="match status" value="1"/>
</dbReference>
<dbReference type="RefSeq" id="WP_155474870.1">
    <property type="nucleotide sequence ID" value="NZ_WNKU01000001.1"/>
</dbReference>
<proteinExistence type="predicted"/>